<reference evidence="1" key="1">
    <citation type="submission" date="2021-06" db="EMBL/GenBank/DDBJ databases">
        <title>Parelaphostrongylus tenuis whole genome reference sequence.</title>
        <authorList>
            <person name="Garwood T.J."/>
            <person name="Larsen P.A."/>
            <person name="Fountain-Jones N.M."/>
            <person name="Garbe J.R."/>
            <person name="Macchietto M.G."/>
            <person name="Kania S.A."/>
            <person name="Gerhold R.W."/>
            <person name="Richards J.E."/>
            <person name="Wolf T.M."/>
        </authorList>
    </citation>
    <scope>NUCLEOTIDE SEQUENCE</scope>
    <source>
        <strain evidence="1">MNPRO001-30</strain>
        <tissue evidence="1">Meninges</tissue>
    </source>
</reference>
<accession>A0AAD5WM65</accession>
<comment type="caution">
    <text evidence="1">The sequence shown here is derived from an EMBL/GenBank/DDBJ whole genome shotgun (WGS) entry which is preliminary data.</text>
</comment>
<gene>
    <name evidence="1" type="ORF">KIN20_037545</name>
</gene>
<proteinExistence type="predicted"/>
<organism evidence="1 2">
    <name type="scientific">Parelaphostrongylus tenuis</name>
    <name type="common">Meningeal worm</name>
    <dbReference type="NCBI Taxonomy" id="148309"/>
    <lineage>
        <taxon>Eukaryota</taxon>
        <taxon>Metazoa</taxon>
        <taxon>Ecdysozoa</taxon>
        <taxon>Nematoda</taxon>
        <taxon>Chromadorea</taxon>
        <taxon>Rhabditida</taxon>
        <taxon>Rhabditina</taxon>
        <taxon>Rhabditomorpha</taxon>
        <taxon>Strongyloidea</taxon>
        <taxon>Metastrongylidae</taxon>
        <taxon>Parelaphostrongylus</taxon>
    </lineage>
</organism>
<dbReference type="EMBL" id="JAHQIW010007486">
    <property type="protein sequence ID" value="KAJ1374780.1"/>
    <property type="molecule type" value="Genomic_DNA"/>
</dbReference>
<keyword evidence="2" id="KW-1185">Reference proteome</keyword>
<evidence type="ECO:0000313" key="1">
    <source>
        <dbReference type="EMBL" id="KAJ1374780.1"/>
    </source>
</evidence>
<name>A0AAD5WM65_PARTN</name>
<dbReference type="Proteomes" id="UP001196413">
    <property type="component" value="Unassembled WGS sequence"/>
</dbReference>
<protein>
    <submittedName>
        <fullName evidence="1">Uncharacterized protein</fullName>
    </submittedName>
</protein>
<dbReference type="AlphaFoldDB" id="A0AAD5WM65"/>
<sequence length="78" mass="9008">MFKSTVFKKYCINRKRPQPDQVHSDPADAPCRLCRINATCSQWSVMGHQALQSNHNWILSDYKGKVEDRAHSLKSNFS</sequence>
<evidence type="ECO:0000313" key="2">
    <source>
        <dbReference type="Proteomes" id="UP001196413"/>
    </source>
</evidence>